<evidence type="ECO:0000313" key="2">
    <source>
        <dbReference type="EMBL" id="KAH0577475.1"/>
    </source>
</evidence>
<sequence length="176" mass="19304">MSRRRFPLQVMTEKTYKAASADLQKNFLAQQQAVQLKSDLARSQQDKALLLEQNAALTAANGALRSQLAQTTAVGAAVLDLQRQQNLAYTNLQFALLGLTNQVRGLQTQLAAFSDAAMPQAKIRPSSSAMFTPAAAKYAESVQRICTSEAESGEVARLKEVVKQLTRQLSDMRFQE</sequence>
<evidence type="ECO:0000256" key="1">
    <source>
        <dbReference type="SAM" id="Coils"/>
    </source>
</evidence>
<protein>
    <submittedName>
        <fullName evidence="2">Uncharacterized protein</fullName>
    </submittedName>
</protein>
<name>A0A9P8S1Y5_9EUKA</name>
<dbReference type="AlphaFoldDB" id="A0A9P8S1Y5"/>
<keyword evidence="3" id="KW-1185">Reference proteome</keyword>
<feature type="coiled-coil region" evidence="1">
    <location>
        <begin position="148"/>
        <end position="175"/>
    </location>
</feature>
<gene>
    <name evidence="2" type="ORF">SS50377_20828</name>
</gene>
<accession>A0A9P8S1Y5</accession>
<keyword evidence="1" id="KW-0175">Coiled coil</keyword>
<dbReference type="Proteomes" id="UP000018208">
    <property type="component" value="Unassembled WGS sequence"/>
</dbReference>
<dbReference type="RefSeq" id="XP_067768248.1">
    <property type="nucleotide sequence ID" value="XM_067904766.1"/>
</dbReference>
<dbReference type="EMBL" id="AUWU02000001">
    <property type="protein sequence ID" value="KAH0577475.1"/>
    <property type="molecule type" value="Genomic_DNA"/>
</dbReference>
<dbReference type="KEGG" id="ssao:94294851"/>
<organism evidence="2 3">
    <name type="scientific">Spironucleus salmonicida</name>
    <dbReference type="NCBI Taxonomy" id="348837"/>
    <lineage>
        <taxon>Eukaryota</taxon>
        <taxon>Metamonada</taxon>
        <taxon>Diplomonadida</taxon>
        <taxon>Hexamitidae</taxon>
        <taxon>Hexamitinae</taxon>
        <taxon>Spironucleus</taxon>
    </lineage>
</organism>
<reference evidence="2 3" key="1">
    <citation type="journal article" date="2014" name="PLoS Genet.">
        <title>The Genome of Spironucleus salmonicida Highlights a Fish Pathogen Adapted to Fluctuating Environments.</title>
        <authorList>
            <person name="Xu F."/>
            <person name="Jerlstrom-Hultqvist J."/>
            <person name="Einarsson E."/>
            <person name="Astvaldsson A."/>
            <person name="Svard S.G."/>
            <person name="Andersson J.O."/>
        </authorList>
    </citation>
    <scope>NUCLEOTIDE SEQUENCE [LARGE SCALE GENOMIC DNA]</scope>
    <source>
        <strain evidence="2 3">ATCC 50377</strain>
    </source>
</reference>
<dbReference type="GeneID" id="94294851"/>
<evidence type="ECO:0000313" key="3">
    <source>
        <dbReference type="Proteomes" id="UP000018208"/>
    </source>
</evidence>
<comment type="caution">
    <text evidence="2">The sequence shown here is derived from an EMBL/GenBank/DDBJ whole genome shotgun (WGS) entry which is preliminary data.</text>
</comment>
<proteinExistence type="predicted"/>